<sequence>MCFDKCKMCSWNFPCKMYFLSMYYHVPLGHMLMLRRHINNLKVSPVGVGLMGYMGNKVNITQHKDFRGVNNCQFHVNINTIHFCCRILGISFC</sequence>
<evidence type="ECO:0000313" key="3">
    <source>
        <dbReference type="Proteomes" id="UP001140949"/>
    </source>
</evidence>
<reference evidence="2" key="2">
    <citation type="submission" date="2023-04" db="EMBL/GenBank/DDBJ databases">
        <authorList>
            <person name="Bruccoleri R.E."/>
            <person name="Oakeley E.J."/>
            <person name="Faust A.-M."/>
            <person name="Dessus-Babus S."/>
            <person name="Altorfer M."/>
            <person name="Burckhardt D."/>
            <person name="Oertli M."/>
            <person name="Naumann U."/>
            <person name="Petersen F."/>
            <person name="Wong J."/>
        </authorList>
    </citation>
    <scope>NUCLEOTIDE SEQUENCE</scope>
    <source>
        <strain evidence="2">GSM-AAB239-AS_SAM_17_03QT</strain>
        <tissue evidence="2">Leaf</tissue>
    </source>
</reference>
<name>A0AAX6ILI4_IRIPA</name>
<organism evidence="2 3">
    <name type="scientific">Iris pallida</name>
    <name type="common">Sweet iris</name>
    <dbReference type="NCBI Taxonomy" id="29817"/>
    <lineage>
        <taxon>Eukaryota</taxon>
        <taxon>Viridiplantae</taxon>
        <taxon>Streptophyta</taxon>
        <taxon>Embryophyta</taxon>
        <taxon>Tracheophyta</taxon>
        <taxon>Spermatophyta</taxon>
        <taxon>Magnoliopsida</taxon>
        <taxon>Liliopsida</taxon>
        <taxon>Asparagales</taxon>
        <taxon>Iridaceae</taxon>
        <taxon>Iridoideae</taxon>
        <taxon>Irideae</taxon>
        <taxon>Iris</taxon>
    </lineage>
</organism>
<proteinExistence type="predicted"/>
<evidence type="ECO:0000313" key="1">
    <source>
        <dbReference type="EMBL" id="KAJ6829412.1"/>
    </source>
</evidence>
<dbReference type="EMBL" id="JANAVB010000804">
    <property type="protein sequence ID" value="KAJ6853275.1"/>
    <property type="molecule type" value="Genomic_DNA"/>
</dbReference>
<gene>
    <name evidence="2" type="ORF">M6B38_251765</name>
    <name evidence="1" type="ORF">M6B38_357875</name>
</gene>
<evidence type="ECO:0000313" key="2">
    <source>
        <dbReference type="EMBL" id="KAJ6853275.1"/>
    </source>
</evidence>
<accession>A0AAX6ILI4</accession>
<dbReference type="EMBL" id="JANAVB010018600">
    <property type="protein sequence ID" value="KAJ6829412.1"/>
    <property type="molecule type" value="Genomic_DNA"/>
</dbReference>
<protein>
    <submittedName>
        <fullName evidence="2">Nucleosome assembly protein 1,4-like</fullName>
    </submittedName>
</protein>
<reference evidence="2" key="1">
    <citation type="journal article" date="2023" name="GigaByte">
        <title>Genome assembly of the bearded iris, Iris pallida Lam.</title>
        <authorList>
            <person name="Bruccoleri R.E."/>
            <person name="Oakeley E.J."/>
            <person name="Faust A.M.E."/>
            <person name="Altorfer M."/>
            <person name="Dessus-Babus S."/>
            <person name="Burckhardt D."/>
            <person name="Oertli M."/>
            <person name="Naumann U."/>
            <person name="Petersen F."/>
            <person name="Wong J."/>
        </authorList>
    </citation>
    <scope>NUCLEOTIDE SEQUENCE</scope>
    <source>
        <strain evidence="2">GSM-AAB239-AS_SAM_17_03QT</strain>
    </source>
</reference>
<dbReference type="Proteomes" id="UP001140949">
    <property type="component" value="Unassembled WGS sequence"/>
</dbReference>
<keyword evidence="3" id="KW-1185">Reference proteome</keyword>
<dbReference type="AlphaFoldDB" id="A0AAX6ILI4"/>
<comment type="caution">
    <text evidence="2">The sequence shown here is derived from an EMBL/GenBank/DDBJ whole genome shotgun (WGS) entry which is preliminary data.</text>
</comment>